<organism evidence="3 4">
    <name type="scientific">Yeosuana aromativorans</name>
    <dbReference type="NCBI Taxonomy" id="288019"/>
    <lineage>
        <taxon>Bacteria</taxon>
        <taxon>Pseudomonadati</taxon>
        <taxon>Bacteroidota</taxon>
        <taxon>Flavobacteriia</taxon>
        <taxon>Flavobacteriales</taxon>
        <taxon>Flavobacteriaceae</taxon>
        <taxon>Yeosuana</taxon>
    </lineage>
</organism>
<feature type="domain" description="GW" evidence="2">
    <location>
        <begin position="175"/>
        <end position="214"/>
    </location>
</feature>
<dbReference type="PROSITE" id="PS51257">
    <property type="entry name" value="PROKAR_LIPOPROTEIN"/>
    <property type="match status" value="1"/>
</dbReference>
<comment type="caution">
    <text evidence="3">The sequence shown here is derived from an EMBL/GenBank/DDBJ whole genome shotgun (WGS) entry which is preliminary data.</text>
</comment>
<reference evidence="3" key="1">
    <citation type="journal article" date="2014" name="Int. J. Syst. Evol. Microbiol.">
        <title>Complete genome sequence of Corynebacterium casei LMG S-19264T (=DSM 44701T), isolated from a smear-ripened cheese.</title>
        <authorList>
            <consortium name="US DOE Joint Genome Institute (JGI-PGF)"/>
            <person name="Walter F."/>
            <person name="Albersmeier A."/>
            <person name="Kalinowski J."/>
            <person name="Ruckert C."/>
        </authorList>
    </citation>
    <scope>NUCLEOTIDE SEQUENCE</scope>
    <source>
        <strain evidence="3">JCM 12862</strain>
    </source>
</reference>
<name>A0A8J3FGQ6_9FLAO</name>
<dbReference type="RefSeq" id="WP_188652610.1">
    <property type="nucleotide sequence ID" value="NZ_BMNR01000004.1"/>
</dbReference>
<dbReference type="Proteomes" id="UP000612329">
    <property type="component" value="Unassembled WGS sequence"/>
</dbReference>
<keyword evidence="4" id="KW-1185">Reference proteome</keyword>
<dbReference type="InterPro" id="IPR025987">
    <property type="entry name" value="GW_dom"/>
</dbReference>
<reference evidence="3" key="2">
    <citation type="submission" date="2020-09" db="EMBL/GenBank/DDBJ databases">
        <authorList>
            <person name="Sun Q."/>
            <person name="Ohkuma M."/>
        </authorList>
    </citation>
    <scope>NUCLEOTIDE SEQUENCE</scope>
    <source>
        <strain evidence="3">JCM 12862</strain>
    </source>
</reference>
<dbReference type="EMBL" id="BMNR01000004">
    <property type="protein sequence ID" value="GGK25725.1"/>
    <property type="molecule type" value="Genomic_DNA"/>
</dbReference>
<evidence type="ECO:0000256" key="1">
    <source>
        <dbReference type="SAM" id="MobiDB-lite"/>
    </source>
</evidence>
<proteinExistence type="predicted"/>
<feature type="compositionally biased region" description="Low complexity" evidence="1">
    <location>
        <begin position="29"/>
        <end position="39"/>
    </location>
</feature>
<protein>
    <recommendedName>
        <fullName evidence="2">GW domain-containing protein</fullName>
    </recommendedName>
</protein>
<evidence type="ECO:0000313" key="4">
    <source>
        <dbReference type="Proteomes" id="UP000612329"/>
    </source>
</evidence>
<accession>A0A8J3FGQ6</accession>
<feature type="domain" description="GW" evidence="2">
    <location>
        <begin position="59"/>
        <end position="89"/>
    </location>
</feature>
<dbReference type="AlphaFoldDB" id="A0A8J3FGQ6"/>
<sequence length="262" mass="28547">MKIKVLVTVLIASVFIGCKNEPKVVPITSSPDGSSDPSGVFSAPGSSDSGQAMTNELHSVVVKEVLPTSKYVYLHVTEGDETYWVATRKMEAKVGETYYFKGGLLKTNFESKEYNRVFDKVYLVGALVPAVHGGNAVSQSTTDYGNAKPSEVQKEDIPMHTEKVVQHQGSMKIAELVNNPKKYEGKTVQIDGICTKINAGIMDRNWIHVKDGSKDDFDLVVTSDAFVPEGAAFTIKAVVTLDKDFGAGYKYDIILENGVLVK</sequence>
<evidence type="ECO:0000313" key="3">
    <source>
        <dbReference type="EMBL" id="GGK25725.1"/>
    </source>
</evidence>
<feature type="region of interest" description="Disordered" evidence="1">
    <location>
        <begin position="27"/>
        <end position="50"/>
    </location>
</feature>
<dbReference type="Pfam" id="PF13457">
    <property type="entry name" value="GW"/>
    <property type="match status" value="2"/>
</dbReference>
<evidence type="ECO:0000259" key="2">
    <source>
        <dbReference type="Pfam" id="PF13457"/>
    </source>
</evidence>
<gene>
    <name evidence="3" type="ORF">GCM10007962_19990</name>
</gene>